<keyword evidence="2" id="KW-1185">Reference proteome</keyword>
<gene>
    <name evidence="1" type="ORF">Q2100_26560</name>
</gene>
<dbReference type="Proteomes" id="UP001168823">
    <property type="component" value="Unassembled WGS sequence"/>
</dbReference>
<dbReference type="PROSITE" id="PS51257">
    <property type="entry name" value="PROKAR_LIPOPROTEIN"/>
    <property type="match status" value="1"/>
</dbReference>
<dbReference type="EMBL" id="JAUMSQ010000306">
    <property type="protein sequence ID" value="MDO3639333.1"/>
    <property type="molecule type" value="Genomic_DNA"/>
</dbReference>
<comment type="caution">
    <text evidence="1">The sequence shown here is derived from an EMBL/GenBank/DDBJ whole genome shotgun (WGS) entry which is preliminary data.</text>
</comment>
<evidence type="ECO:0000313" key="2">
    <source>
        <dbReference type="Proteomes" id="UP001168823"/>
    </source>
</evidence>
<evidence type="ECO:0000313" key="1">
    <source>
        <dbReference type="EMBL" id="MDO3639333.1"/>
    </source>
</evidence>
<accession>A0ABT8UNF0</accession>
<protein>
    <submittedName>
        <fullName evidence="1">Uncharacterized protein</fullName>
    </submittedName>
</protein>
<reference evidence="1" key="1">
    <citation type="submission" date="2023-07" db="EMBL/GenBank/DDBJ databases">
        <title>Mycolicibacterium sp. nov., a novel bacterial species.</title>
        <authorList>
            <person name="Cao Y."/>
        </authorList>
    </citation>
    <scope>NUCLEOTIDE SEQUENCE</scope>
    <source>
        <strain evidence="1">KC 300</strain>
    </source>
</reference>
<proteinExistence type="predicted"/>
<dbReference type="RefSeq" id="WP_302916472.1">
    <property type="nucleotide sequence ID" value="NZ_JAUMSQ010000306.1"/>
</dbReference>
<sequence>MSTARGMQAGVTICGCKPAANQTIPCELQANCSNLLTDQHFDLFDALIDLPVMGLSEIDAAMSAVEGDYVPFFEQAFEWKATSCVPDPSFWGRQVDVVERHLHSRRRSRVRGLPTRAQRGWSCLPARVRIRRGRRKFCGPWQAGPLPMISDKTHLPIGLKIAQRLGMPDPDVSVGVTWEAQLPTQPMHLRKAQALPRWTKWADGHSAPDEEP</sequence>
<name>A0ABT8UNF0_9MYCO</name>
<organism evidence="1 2">
    <name type="scientific">Mycolicibacterium arseniciresistens</name>
    <dbReference type="NCBI Taxonomy" id="3062257"/>
    <lineage>
        <taxon>Bacteria</taxon>
        <taxon>Bacillati</taxon>
        <taxon>Actinomycetota</taxon>
        <taxon>Actinomycetes</taxon>
        <taxon>Mycobacteriales</taxon>
        <taxon>Mycobacteriaceae</taxon>
        <taxon>Mycolicibacterium</taxon>
    </lineage>
</organism>